<dbReference type="Proteomes" id="UP000320948">
    <property type="component" value="Unassembled WGS sequence"/>
</dbReference>
<organism evidence="5 6">
    <name type="scientific">Blastochloris viridis</name>
    <name type="common">Rhodopseudomonas viridis</name>
    <dbReference type="NCBI Taxonomy" id="1079"/>
    <lineage>
        <taxon>Bacteria</taxon>
        <taxon>Pseudomonadati</taxon>
        <taxon>Pseudomonadota</taxon>
        <taxon>Alphaproteobacteria</taxon>
        <taxon>Hyphomicrobiales</taxon>
        <taxon>Blastochloridaceae</taxon>
        <taxon>Blastochloris</taxon>
    </lineage>
</organism>
<feature type="transmembrane region" description="Helical" evidence="3">
    <location>
        <begin position="6"/>
        <end position="25"/>
    </location>
</feature>
<evidence type="ECO:0000259" key="4">
    <source>
        <dbReference type="Pfam" id="PF20072"/>
    </source>
</evidence>
<evidence type="ECO:0000313" key="6">
    <source>
        <dbReference type="Proteomes" id="UP000320948"/>
    </source>
</evidence>
<dbReference type="InterPro" id="IPR045531">
    <property type="entry name" value="DUF6468"/>
</dbReference>
<protein>
    <recommendedName>
        <fullName evidence="4">DUF6468 domain-containing protein</fullName>
    </recommendedName>
</protein>
<dbReference type="Pfam" id="PF20072">
    <property type="entry name" value="DUF6468"/>
    <property type="match status" value="1"/>
</dbReference>
<evidence type="ECO:0000256" key="1">
    <source>
        <dbReference type="SAM" id="Coils"/>
    </source>
</evidence>
<evidence type="ECO:0000256" key="3">
    <source>
        <dbReference type="SAM" id="Phobius"/>
    </source>
</evidence>
<name>A0A6N4RCB5_BLAVI</name>
<keyword evidence="3" id="KW-0812">Transmembrane</keyword>
<accession>A0A6N4RCB5</accession>
<comment type="caution">
    <text evidence="5">The sequence shown here is derived from an EMBL/GenBank/DDBJ whole genome shotgun (WGS) entry which is preliminary data.</text>
</comment>
<evidence type="ECO:0000313" key="5">
    <source>
        <dbReference type="EMBL" id="TKW60696.1"/>
    </source>
</evidence>
<dbReference type="EMBL" id="VAFM01000002">
    <property type="protein sequence ID" value="TKW60696.1"/>
    <property type="molecule type" value="Genomic_DNA"/>
</dbReference>
<feature type="coiled-coil region" evidence="1">
    <location>
        <begin position="41"/>
        <end position="103"/>
    </location>
</feature>
<keyword evidence="3" id="KW-0472">Membrane</keyword>
<gene>
    <name evidence="5" type="ORF">DI628_07305</name>
</gene>
<dbReference type="AlphaFoldDB" id="A0A6N4RCB5"/>
<sequence length="199" mass="21233">MALYISILTVLLLALVAGLLLVLHFQLKEWRVAAREAPLLAEKLTEAILSARKGLADIKQELSGSGPELNRLIDAAGQSKVELQFLLQRAESMGDKLEQATSRRTVVTDEEDLPSVRLAPETQAVVERVASANGTAAKPLPQALQAGMGRDGDPLEELLANLQTTGVADAPVTKSPKRKRSGPVTQAELDLQQSLKGGA</sequence>
<keyword evidence="3" id="KW-1133">Transmembrane helix</keyword>
<feature type="region of interest" description="Disordered" evidence="2">
    <location>
        <begin position="164"/>
        <end position="199"/>
    </location>
</feature>
<keyword evidence="1" id="KW-0175">Coiled coil</keyword>
<proteinExistence type="predicted"/>
<reference evidence="5 6" key="1">
    <citation type="journal article" date="2017" name="Nat. Commun.">
        <title>In situ click chemistry generation of cyclooxygenase-2 inhibitors.</title>
        <authorList>
            <person name="Bhardwaj A."/>
            <person name="Kaur J."/>
            <person name="Wuest M."/>
            <person name="Wuest F."/>
        </authorList>
    </citation>
    <scope>NUCLEOTIDE SEQUENCE [LARGE SCALE GENOMIC DNA]</scope>
    <source>
        <strain evidence="5">S2_018_000_R2_106</strain>
    </source>
</reference>
<evidence type="ECO:0000256" key="2">
    <source>
        <dbReference type="SAM" id="MobiDB-lite"/>
    </source>
</evidence>
<feature type="domain" description="DUF6468" evidence="4">
    <location>
        <begin position="40"/>
        <end position="103"/>
    </location>
</feature>